<dbReference type="InterPro" id="IPR013149">
    <property type="entry name" value="ADH-like_C"/>
</dbReference>
<name>A0A381RE89_9ZZZZ</name>
<dbReference type="Gene3D" id="3.90.180.10">
    <property type="entry name" value="Medium-chain alcohol dehydrogenases, catalytic domain"/>
    <property type="match status" value="1"/>
</dbReference>
<evidence type="ECO:0000256" key="2">
    <source>
        <dbReference type="ARBA" id="ARBA00022833"/>
    </source>
</evidence>
<dbReference type="AlphaFoldDB" id="A0A381RE89"/>
<dbReference type="PANTHER" id="PTHR43401">
    <property type="entry name" value="L-THREONINE 3-DEHYDROGENASE"/>
    <property type="match status" value="1"/>
</dbReference>
<dbReference type="InterPro" id="IPR020843">
    <property type="entry name" value="ER"/>
</dbReference>
<keyword evidence="3" id="KW-0560">Oxidoreductase</keyword>
<gene>
    <name evidence="5" type="ORF">METZ01_LOCUS42969</name>
</gene>
<dbReference type="InterPro" id="IPR050129">
    <property type="entry name" value="Zn_alcohol_dh"/>
</dbReference>
<dbReference type="InterPro" id="IPR013154">
    <property type="entry name" value="ADH-like_N"/>
</dbReference>
<evidence type="ECO:0000313" key="5">
    <source>
        <dbReference type="EMBL" id="SUZ90115.1"/>
    </source>
</evidence>
<dbReference type="GO" id="GO:0008270">
    <property type="term" value="F:zinc ion binding"/>
    <property type="evidence" value="ECO:0007669"/>
    <property type="project" value="InterPro"/>
</dbReference>
<sequence length="343" mass="36601">MRGLAFHGNSVAEVINFPDVGPGVEQVLIKLRSSGLCGSDFNRYRGKNPNEYNGQLIRPGHEPCGEIVALGPNVKGLKVGDRIIQHHYEGCRECKFCLSGWQQLCRVVDKKEYYGGSMHGGHGDYMVAHQSTCVPLPDEVVFEVGAYLACGASTAFQALKKLDISGRDVLAVFGQGPVGLAATMFGTDMGARVIAVDISPERLNMAADSGAWATIDASDNNVSEQIKNLTDGEGADASLEAAGLAVTRVAAVESTKIFGRSCMVGEGGEVTFQPSPQIIHRHLTLLGSWTFSTFGLAEAARYTAERNVPLGSIITSRSTIEQAAVAYEKFSAGAPGKFVINWD</sequence>
<dbReference type="PROSITE" id="PS00059">
    <property type="entry name" value="ADH_ZINC"/>
    <property type="match status" value="1"/>
</dbReference>
<dbReference type="Pfam" id="PF08240">
    <property type="entry name" value="ADH_N"/>
    <property type="match status" value="1"/>
</dbReference>
<dbReference type="SMART" id="SM00829">
    <property type="entry name" value="PKS_ER"/>
    <property type="match status" value="1"/>
</dbReference>
<dbReference type="Pfam" id="PF00107">
    <property type="entry name" value="ADH_zinc_N"/>
    <property type="match status" value="1"/>
</dbReference>
<dbReference type="PANTHER" id="PTHR43401:SF2">
    <property type="entry name" value="L-THREONINE 3-DEHYDROGENASE"/>
    <property type="match status" value="1"/>
</dbReference>
<dbReference type="InterPro" id="IPR036291">
    <property type="entry name" value="NAD(P)-bd_dom_sf"/>
</dbReference>
<dbReference type="GO" id="GO:0016491">
    <property type="term" value="F:oxidoreductase activity"/>
    <property type="evidence" value="ECO:0007669"/>
    <property type="project" value="UniProtKB-KW"/>
</dbReference>
<keyword evidence="2" id="KW-0862">Zinc</keyword>
<dbReference type="InterPro" id="IPR011032">
    <property type="entry name" value="GroES-like_sf"/>
</dbReference>
<evidence type="ECO:0000256" key="3">
    <source>
        <dbReference type="ARBA" id="ARBA00023002"/>
    </source>
</evidence>
<feature type="domain" description="Enoyl reductase (ER)" evidence="4">
    <location>
        <begin position="8"/>
        <end position="340"/>
    </location>
</feature>
<dbReference type="EMBL" id="UINC01001868">
    <property type="protein sequence ID" value="SUZ90115.1"/>
    <property type="molecule type" value="Genomic_DNA"/>
</dbReference>
<dbReference type="SUPFAM" id="SSF50129">
    <property type="entry name" value="GroES-like"/>
    <property type="match status" value="1"/>
</dbReference>
<evidence type="ECO:0000256" key="1">
    <source>
        <dbReference type="ARBA" id="ARBA00022723"/>
    </source>
</evidence>
<reference evidence="5" key="1">
    <citation type="submission" date="2018-05" db="EMBL/GenBank/DDBJ databases">
        <authorList>
            <person name="Lanie J.A."/>
            <person name="Ng W.-L."/>
            <person name="Kazmierczak K.M."/>
            <person name="Andrzejewski T.M."/>
            <person name="Davidsen T.M."/>
            <person name="Wayne K.J."/>
            <person name="Tettelin H."/>
            <person name="Glass J.I."/>
            <person name="Rusch D."/>
            <person name="Podicherti R."/>
            <person name="Tsui H.-C.T."/>
            <person name="Winkler M.E."/>
        </authorList>
    </citation>
    <scope>NUCLEOTIDE SEQUENCE</scope>
</reference>
<protein>
    <recommendedName>
        <fullName evidence="4">Enoyl reductase (ER) domain-containing protein</fullName>
    </recommendedName>
</protein>
<dbReference type="SUPFAM" id="SSF51735">
    <property type="entry name" value="NAD(P)-binding Rossmann-fold domains"/>
    <property type="match status" value="1"/>
</dbReference>
<organism evidence="5">
    <name type="scientific">marine metagenome</name>
    <dbReference type="NCBI Taxonomy" id="408172"/>
    <lineage>
        <taxon>unclassified sequences</taxon>
        <taxon>metagenomes</taxon>
        <taxon>ecological metagenomes</taxon>
    </lineage>
</organism>
<dbReference type="InterPro" id="IPR002328">
    <property type="entry name" value="ADH_Zn_CS"/>
</dbReference>
<evidence type="ECO:0000259" key="4">
    <source>
        <dbReference type="SMART" id="SM00829"/>
    </source>
</evidence>
<accession>A0A381RE89</accession>
<keyword evidence="1" id="KW-0479">Metal-binding</keyword>
<proteinExistence type="predicted"/>